<comment type="subunit">
    <text evidence="6">Homohexamer.</text>
</comment>
<dbReference type="EMBL" id="JACHHP010000002">
    <property type="protein sequence ID" value="MBB5207650.1"/>
    <property type="molecule type" value="Genomic_DNA"/>
</dbReference>
<feature type="binding site" evidence="6">
    <location>
        <position position="142"/>
    </location>
    <ligand>
        <name>substrate</name>
    </ligand>
</feature>
<name>A0A7W8G1H7_9GAMM</name>
<protein>
    <recommendedName>
        <fullName evidence="6">Inorganic pyrophosphatase</fullName>
        <ecNumber evidence="6">3.6.1.1</ecNumber>
    </recommendedName>
    <alternativeName>
        <fullName evidence="6">Pyrophosphate phospho-hydrolase</fullName>
        <shortName evidence="6">PPase</shortName>
    </alternativeName>
</protein>
<evidence type="ECO:0000256" key="5">
    <source>
        <dbReference type="ARBA" id="ARBA00022842"/>
    </source>
</evidence>
<feature type="binding site" evidence="6">
    <location>
        <position position="30"/>
    </location>
    <ligand>
        <name>substrate</name>
    </ligand>
</feature>
<dbReference type="RefSeq" id="WP_183960191.1">
    <property type="nucleotide sequence ID" value="NZ_JACHHP010000002.1"/>
</dbReference>
<feature type="binding site" evidence="6">
    <location>
        <position position="71"/>
    </location>
    <ligand>
        <name>Mg(2+)</name>
        <dbReference type="ChEBI" id="CHEBI:18420"/>
        <label>1</label>
    </ligand>
</feature>
<keyword evidence="8" id="KW-1185">Reference proteome</keyword>
<dbReference type="HAMAP" id="MF_00209">
    <property type="entry name" value="Inorganic_PPase"/>
    <property type="match status" value="1"/>
</dbReference>
<dbReference type="GO" id="GO:0006796">
    <property type="term" value="P:phosphate-containing compound metabolic process"/>
    <property type="evidence" value="ECO:0007669"/>
    <property type="project" value="InterPro"/>
</dbReference>
<evidence type="ECO:0000256" key="4">
    <source>
        <dbReference type="ARBA" id="ARBA00022801"/>
    </source>
</evidence>
<dbReference type="Proteomes" id="UP000521199">
    <property type="component" value="Unassembled WGS sequence"/>
</dbReference>
<keyword evidence="4 6" id="KW-0378">Hydrolase</keyword>
<feature type="binding site" evidence="6">
    <location>
        <position position="66"/>
    </location>
    <ligand>
        <name>Mg(2+)</name>
        <dbReference type="ChEBI" id="CHEBI:18420"/>
        <label>1</label>
    </ligand>
</feature>
<keyword evidence="3 6" id="KW-0479">Metal-binding</keyword>
<dbReference type="InterPro" id="IPR008162">
    <property type="entry name" value="Pyrophosphatase"/>
</dbReference>
<dbReference type="AlphaFoldDB" id="A0A7W8G1H7"/>
<dbReference type="PANTHER" id="PTHR10286">
    <property type="entry name" value="INORGANIC PYROPHOSPHATASE"/>
    <property type="match status" value="1"/>
</dbReference>
<evidence type="ECO:0000256" key="1">
    <source>
        <dbReference type="ARBA" id="ARBA00001946"/>
    </source>
</evidence>
<evidence type="ECO:0000256" key="2">
    <source>
        <dbReference type="ARBA" id="ARBA00022490"/>
    </source>
</evidence>
<dbReference type="SUPFAM" id="SSF50324">
    <property type="entry name" value="Inorganic pyrophosphatase"/>
    <property type="match status" value="1"/>
</dbReference>
<evidence type="ECO:0000256" key="6">
    <source>
        <dbReference type="HAMAP-Rule" id="MF_00209"/>
    </source>
</evidence>
<evidence type="ECO:0000313" key="8">
    <source>
        <dbReference type="Proteomes" id="UP000521199"/>
    </source>
</evidence>
<dbReference type="EC" id="3.6.1.1" evidence="6"/>
<feature type="binding site" evidence="6">
    <location>
        <position position="103"/>
    </location>
    <ligand>
        <name>Mg(2+)</name>
        <dbReference type="ChEBI" id="CHEBI:18420"/>
        <label>1</label>
    </ligand>
</feature>
<keyword evidence="2 6" id="KW-0963">Cytoplasm</keyword>
<comment type="function">
    <text evidence="6">Catalyzes the hydrolysis of inorganic pyrophosphate (PPi) forming two phosphate ions.</text>
</comment>
<feature type="binding site" evidence="6">
    <location>
        <position position="71"/>
    </location>
    <ligand>
        <name>Mg(2+)</name>
        <dbReference type="ChEBI" id="CHEBI:18420"/>
        <label>2</label>
    </ligand>
</feature>
<gene>
    <name evidence="6" type="primary">ppa</name>
    <name evidence="7" type="ORF">HNQ52_001179</name>
</gene>
<proteinExistence type="inferred from homology"/>
<dbReference type="Gene3D" id="3.90.80.10">
    <property type="entry name" value="Inorganic pyrophosphatase"/>
    <property type="match status" value="1"/>
</dbReference>
<comment type="subcellular location">
    <subcellularLocation>
        <location evidence="6">Cytoplasm</location>
    </subcellularLocation>
</comment>
<comment type="caution">
    <text evidence="7">The sequence shown here is derived from an EMBL/GenBank/DDBJ whole genome shotgun (WGS) entry which is preliminary data.</text>
</comment>
<dbReference type="InterPro" id="IPR036649">
    <property type="entry name" value="Pyrophosphatase_sf"/>
</dbReference>
<organism evidence="7 8">
    <name type="scientific">Chiayiivirga flava</name>
    <dbReference type="NCBI Taxonomy" id="659595"/>
    <lineage>
        <taxon>Bacteria</taxon>
        <taxon>Pseudomonadati</taxon>
        <taxon>Pseudomonadota</taxon>
        <taxon>Gammaproteobacteria</taxon>
        <taxon>Lysobacterales</taxon>
        <taxon>Lysobacteraceae</taxon>
        <taxon>Chiayiivirga</taxon>
    </lineage>
</organism>
<dbReference type="Pfam" id="PF00719">
    <property type="entry name" value="Pyrophosphatase"/>
    <property type="match status" value="1"/>
</dbReference>
<dbReference type="PROSITE" id="PS00387">
    <property type="entry name" value="PPASE"/>
    <property type="match status" value="1"/>
</dbReference>
<reference evidence="7 8" key="1">
    <citation type="submission" date="2020-08" db="EMBL/GenBank/DDBJ databases">
        <title>Genomic Encyclopedia of Type Strains, Phase IV (KMG-IV): sequencing the most valuable type-strain genomes for metagenomic binning, comparative biology and taxonomic classification.</title>
        <authorList>
            <person name="Goeker M."/>
        </authorList>
    </citation>
    <scope>NUCLEOTIDE SEQUENCE [LARGE SCALE GENOMIC DNA]</scope>
    <source>
        <strain evidence="7 8">DSM 24163</strain>
    </source>
</reference>
<dbReference type="NCBIfam" id="NF002317">
    <property type="entry name" value="PRK01250.1"/>
    <property type="match status" value="1"/>
</dbReference>
<accession>A0A7W8G1H7</accession>
<dbReference type="GO" id="GO:0005737">
    <property type="term" value="C:cytoplasm"/>
    <property type="evidence" value="ECO:0007669"/>
    <property type="project" value="UniProtKB-SubCell"/>
</dbReference>
<comment type="catalytic activity">
    <reaction evidence="6">
        <text>diphosphate + H2O = 2 phosphate + H(+)</text>
        <dbReference type="Rhea" id="RHEA:24576"/>
        <dbReference type="ChEBI" id="CHEBI:15377"/>
        <dbReference type="ChEBI" id="CHEBI:15378"/>
        <dbReference type="ChEBI" id="CHEBI:33019"/>
        <dbReference type="ChEBI" id="CHEBI:43474"/>
        <dbReference type="EC" id="3.6.1.1"/>
    </reaction>
</comment>
<evidence type="ECO:0000256" key="3">
    <source>
        <dbReference type="ARBA" id="ARBA00022723"/>
    </source>
</evidence>
<dbReference type="CDD" id="cd00412">
    <property type="entry name" value="pyrophosphatase"/>
    <property type="match status" value="1"/>
</dbReference>
<dbReference type="FunFam" id="3.90.80.10:FF:000001">
    <property type="entry name" value="Inorganic pyrophosphatase"/>
    <property type="match status" value="1"/>
</dbReference>
<feature type="binding site" evidence="6">
    <location>
        <position position="44"/>
    </location>
    <ligand>
        <name>substrate</name>
    </ligand>
</feature>
<evidence type="ECO:0000313" key="7">
    <source>
        <dbReference type="EMBL" id="MBB5207650.1"/>
    </source>
</evidence>
<dbReference type="GO" id="GO:0000287">
    <property type="term" value="F:magnesium ion binding"/>
    <property type="evidence" value="ECO:0007669"/>
    <property type="project" value="UniProtKB-UniRule"/>
</dbReference>
<comment type="similarity">
    <text evidence="6">Belongs to the PPase family.</text>
</comment>
<comment type="cofactor">
    <cofactor evidence="1 6">
        <name>Mg(2+)</name>
        <dbReference type="ChEBI" id="CHEBI:18420"/>
    </cofactor>
</comment>
<sequence>MGLDLVDAGRNVPDEINVIIEIPKDAEPVKYEVDKASGAIFVDRILSTPMRYPCNYGYVPRTLCGDGDPVDVLVILPLPLIPGAAIRCRPVGMLQMTDEAGTDTKILAVPVEKVFGGYSHISDIGQVSPHWLERIGHFFEHYKDLEKGKWVRIEGWENAAAAKKEILDSQVRFSEATDKPKF</sequence>
<keyword evidence="5 6" id="KW-0460">Magnesium</keyword>
<feature type="binding site" evidence="6">
    <location>
        <position position="56"/>
    </location>
    <ligand>
        <name>substrate</name>
    </ligand>
</feature>
<dbReference type="GO" id="GO:0004427">
    <property type="term" value="F:inorganic diphosphate phosphatase activity"/>
    <property type="evidence" value="ECO:0007669"/>
    <property type="project" value="UniProtKB-UniRule"/>
</dbReference>